<comment type="caution">
    <text evidence="4">The sequence shown here is derived from an EMBL/GenBank/DDBJ whole genome shotgun (WGS) entry which is preliminary data.</text>
</comment>
<reference evidence="4" key="1">
    <citation type="submission" date="2024-03" db="EMBL/GenBank/DDBJ databases">
        <title>WGS assembly of Saponaria officinalis var. Norfolk2.</title>
        <authorList>
            <person name="Jenkins J."/>
            <person name="Shu S."/>
            <person name="Grimwood J."/>
            <person name="Barry K."/>
            <person name="Goodstein D."/>
            <person name="Schmutz J."/>
            <person name="Leebens-Mack J."/>
            <person name="Osbourn A."/>
        </authorList>
    </citation>
    <scope>NUCLEOTIDE SEQUENCE [LARGE SCALE GENOMIC DNA]</scope>
    <source>
        <strain evidence="4">JIC</strain>
    </source>
</reference>
<dbReference type="AlphaFoldDB" id="A0AAW1KSG1"/>
<sequence>MSTIVYQKLQPCYDSNNYMESRRLSLKLNPPSDNFSKSNDSYSNMFGWSGIGDTTSKAQPEYIHPLVKKSSSKLSQKSLEMCTESLGCETGTCIMDNSVFLESRTGKSRRKTMETEKQNNQVVIKSLPPPLTTLTGPNPIQVKPVREDGRLVIKAVSSPIKRACLRAERSNGRLKLSLIDDNFGDDENNQSTDYETSVTNDNGNDYDDDNDNDNDNDEGQCTEIVSDKKEEDESLGEKMKEIKIMGVVKKQIASRCKERGQGNKRLVVNYWEPFWVAT</sequence>
<keyword evidence="5" id="KW-1185">Reference proteome</keyword>
<proteinExistence type="inferred from homology"/>
<dbReference type="PANTHER" id="PTHR33155">
    <property type="entry name" value="FANTASTIC FOUR-LIKE PROTEIN (DUF3049)"/>
    <property type="match status" value="1"/>
</dbReference>
<evidence type="ECO:0000256" key="2">
    <source>
        <dbReference type="SAM" id="MobiDB-lite"/>
    </source>
</evidence>
<feature type="compositionally biased region" description="Polar residues" evidence="2">
    <location>
        <begin position="189"/>
        <end position="199"/>
    </location>
</feature>
<name>A0AAW1KSG1_SAPOF</name>
<dbReference type="EMBL" id="JBDFQZ010000005">
    <property type="protein sequence ID" value="KAK9725470.1"/>
    <property type="molecule type" value="Genomic_DNA"/>
</dbReference>
<evidence type="ECO:0000313" key="5">
    <source>
        <dbReference type="Proteomes" id="UP001443914"/>
    </source>
</evidence>
<dbReference type="Proteomes" id="UP001443914">
    <property type="component" value="Unassembled WGS sequence"/>
</dbReference>
<evidence type="ECO:0000256" key="1">
    <source>
        <dbReference type="ARBA" id="ARBA00008690"/>
    </source>
</evidence>
<protein>
    <recommendedName>
        <fullName evidence="3">FAF domain-containing protein</fullName>
    </recommendedName>
</protein>
<feature type="region of interest" description="Disordered" evidence="2">
    <location>
        <begin position="180"/>
        <end position="219"/>
    </location>
</feature>
<feature type="compositionally biased region" description="Acidic residues" evidence="2">
    <location>
        <begin position="204"/>
        <end position="219"/>
    </location>
</feature>
<feature type="domain" description="FAF" evidence="3">
    <location>
        <begin position="126"/>
        <end position="178"/>
    </location>
</feature>
<evidence type="ECO:0000313" key="4">
    <source>
        <dbReference type="EMBL" id="KAK9725470.1"/>
    </source>
</evidence>
<organism evidence="4 5">
    <name type="scientific">Saponaria officinalis</name>
    <name type="common">Common soapwort</name>
    <name type="synonym">Lychnis saponaria</name>
    <dbReference type="NCBI Taxonomy" id="3572"/>
    <lineage>
        <taxon>Eukaryota</taxon>
        <taxon>Viridiplantae</taxon>
        <taxon>Streptophyta</taxon>
        <taxon>Embryophyta</taxon>
        <taxon>Tracheophyta</taxon>
        <taxon>Spermatophyta</taxon>
        <taxon>Magnoliopsida</taxon>
        <taxon>eudicotyledons</taxon>
        <taxon>Gunneridae</taxon>
        <taxon>Pentapetalae</taxon>
        <taxon>Caryophyllales</taxon>
        <taxon>Caryophyllaceae</taxon>
        <taxon>Caryophylleae</taxon>
        <taxon>Saponaria</taxon>
    </lineage>
</organism>
<comment type="similarity">
    <text evidence="1">Belongs to the fantastic four family.</text>
</comment>
<dbReference type="InterPro" id="IPR021410">
    <property type="entry name" value="FAF"/>
</dbReference>
<dbReference type="PANTHER" id="PTHR33155:SF8">
    <property type="entry name" value="PROTEIN FANTASTIC FOUR 1"/>
    <property type="match status" value="1"/>
</dbReference>
<dbReference type="InterPro" id="IPR046431">
    <property type="entry name" value="FAF_dom"/>
</dbReference>
<evidence type="ECO:0000259" key="3">
    <source>
        <dbReference type="Pfam" id="PF11250"/>
    </source>
</evidence>
<accession>A0AAW1KSG1</accession>
<gene>
    <name evidence="4" type="ORF">RND81_05G145700</name>
</gene>
<dbReference type="Pfam" id="PF11250">
    <property type="entry name" value="FAF"/>
    <property type="match status" value="1"/>
</dbReference>